<proteinExistence type="inferred from homology"/>
<comment type="caution">
    <text evidence="7">The sequence shown here is derived from an EMBL/GenBank/DDBJ whole genome shotgun (WGS) entry which is preliminary data.</text>
</comment>
<gene>
    <name evidence="7" type="ORF">ABEB36_005847</name>
</gene>
<dbReference type="PRINTS" id="PR00259">
    <property type="entry name" value="TMFOUR"/>
</dbReference>
<accession>A0ABD1F0A2</accession>
<evidence type="ECO:0000256" key="3">
    <source>
        <dbReference type="ARBA" id="ARBA00022692"/>
    </source>
</evidence>
<feature type="transmembrane region" description="Helical" evidence="6">
    <location>
        <begin position="83"/>
        <end position="106"/>
    </location>
</feature>
<reference evidence="7 8" key="1">
    <citation type="submission" date="2024-05" db="EMBL/GenBank/DDBJ databases">
        <title>Genetic variation in Jamaican populations of the coffee berry borer (Hypothenemus hampei).</title>
        <authorList>
            <person name="Errbii M."/>
            <person name="Myrie A."/>
        </authorList>
    </citation>
    <scope>NUCLEOTIDE SEQUENCE [LARGE SCALE GENOMIC DNA]</scope>
    <source>
        <strain evidence="7">JA-Hopewell-2020-01-JO</strain>
        <tissue evidence="7">Whole body</tissue>
    </source>
</reference>
<name>A0ABD1F0A2_HYPHA</name>
<feature type="transmembrane region" description="Helical" evidence="6">
    <location>
        <begin position="12"/>
        <end position="35"/>
    </location>
</feature>
<keyword evidence="4 6" id="KW-1133">Transmembrane helix</keyword>
<protein>
    <recommendedName>
        <fullName evidence="6">Tetraspanin</fullName>
    </recommendedName>
</protein>
<dbReference type="PANTHER" id="PTHR19282:SF551">
    <property type="entry name" value="RE08073P-RELATED"/>
    <property type="match status" value="1"/>
</dbReference>
<dbReference type="InterPro" id="IPR018499">
    <property type="entry name" value="Tetraspanin/Peripherin"/>
</dbReference>
<keyword evidence="5 6" id="KW-0472">Membrane</keyword>
<dbReference type="SUPFAM" id="SSF48652">
    <property type="entry name" value="Tetraspanin"/>
    <property type="match status" value="1"/>
</dbReference>
<dbReference type="GO" id="GO:0016020">
    <property type="term" value="C:membrane"/>
    <property type="evidence" value="ECO:0007669"/>
    <property type="project" value="UniProtKB-SubCell"/>
</dbReference>
<comment type="subcellular location">
    <subcellularLocation>
        <location evidence="1 6">Membrane</location>
        <topology evidence="1 6">Multi-pass membrane protein</topology>
    </subcellularLocation>
</comment>
<dbReference type="InterPro" id="IPR000301">
    <property type="entry name" value="Tetraspanin_animals"/>
</dbReference>
<organism evidence="7 8">
    <name type="scientific">Hypothenemus hampei</name>
    <name type="common">Coffee berry borer</name>
    <dbReference type="NCBI Taxonomy" id="57062"/>
    <lineage>
        <taxon>Eukaryota</taxon>
        <taxon>Metazoa</taxon>
        <taxon>Ecdysozoa</taxon>
        <taxon>Arthropoda</taxon>
        <taxon>Hexapoda</taxon>
        <taxon>Insecta</taxon>
        <taxon>Pterygota</taxon>
        <taxon>Neoptera</taxon>
        <taxon>Endopterygota</taxon>
        <taxon>Coleoptera</taxon>
        <taxon>Polyphaga</taxon>
        <taxon>Cucujiformia</taxon>
        <taxon>Curculionidae</taxon>
        <taxon>Scolytinae</taxon>
        <taxon>Hypothenemus</taxon>
    </lineage>
</organism>
<dbReference type="EMBL" id="JBDJPC010000004">
    <property type="protein sequence ID" value="KAL1506491.1"/>
    <property type="molecule type" value="Genomic_DNA"/>
</dbReference>
<keyword evidence="3 6" id="KW-0812">Transmembrane</keyword>
<keyword evidence="8" id="KW-1185">Reference proteome</keyword>
<evidence type="ECO:0000256" key="5">
    <source>
        <dbReference type="ARBA" id="ARBA00023136"/>
    </source>
</evidence>
<dbReference type="Proteomes" id="UP001566132">
    <property type="component" value="Unassembled WGS sequence"/>
</dbReference>
<dbReference type="PIRSF" id="PIRSF002419">
    <property type="entry name" value="Tetraspanin"/>
    <property type="match status" value="1"/>
</dbReference>
<dbReference type="AlphaFoldDB" id="A0ABD1F0A2"/>
<feature type="transmembrane region" description="Helical" evidence="6">
    <location>
        <begin position="55"/>
        <end position="76"/>
    </location>
</feature>
<comment type="similarity">
    <text evidence="2 6">Belongs to the tetraspanin (TM4SF) family.</text>
</comment>
<feature type="transmembrane region" description="Helical" evidence="6">
    <location>
        <begin position="225"/>
        <end position="249"/>
    </location>
</feature>
<dbReference type="InterPro" id="IPR008952">
    <property type="entry name" value="Tetraspanin_EC2_sf"/>
</dbReference>
<sequence>MRWCYSCLKFLFILFNIIFLVFGIAGVVLVVWLLIDHTIPLHFTQDPEDFMIATVMYLVFAILLILLSILGLYSAIKDARWAVIVSICLLLIVIVVEVASGVWTWINLDTLDEFARSSAKRTIQEYDTSKNMRDLLDSLQSKMHCCGVDSPSDWARNKDINLGIASKPTKFNIPESCCRKGIADSQCIAVTQEIKIGESPNYDVIHPRGCHIVIKEFILKNLTCVFSTFGSIVGIKVLGLLIGLILAFAMNGTDHYKA</sequence>
<dbReference type="Gene3D" id="1.10.1450.10">
    <property type="entry name" value="Tetraspanin"/>
    <property type="match status" value="1"/>
</dbReference>
<dbReference type="PANTHER" id="PTHR19282">
    <property type="entry name" value="TETRASPANIN"/>
    <property type="match status" value="1"/>
</dbReference>
<dbReference type="CDD" id="cd03127">
    <property type="entry name" value="tetraspanin_LEL"/>
    <property type="match status" value="1"/>
</dbReference>
<evidence type="ECO:0000256" key="6">
    <source>
        <dbReference type="RuleBase" id="RU361218"/>
    </source>
</evidence>
<dbReference type="Pfam" id="PF00335">
    <property type="entry name" value="Tetraspanin"/>
    <property type="match status" value="1"/>
</dbReference>
<evidence type="ECO:0000256" key="2">
    <source>
        <dbReference type="ARBA" id="ARBA00006840"/>
    </source>
</evidence>
<evidence type="ECO:0000313" key="7">
    <source>
        <dbReference type="EMBL" id="KAL1506491.1"/>
    </source>
</evidence>
<evidence type="ECO:0000256" key="4">
    <source>
        <dbReference type="ARBA" id="ARBA00022989"/>
    </source>
</evidence>
<evidence type="ECO:0000256" key="1">
    <source>
        <dbReference type="ARBA" id="ARBA00004141"/>
    </source>
</evidence>
<evidence type="ECO:0000313" key="8">
    <source>
        <dbReference type="Proteomes" id="UP001566132"/>
    </source>
</evidence>